<dbReference type="EMBL" id="VSSQ01000397">
    <property type="protein sequence ID" value="MPL93625.1"/>
    <property type="molecule type" value="Genomic_DNA"/>
</dbReference>
<feature type="coiled-coil region" evidence="1">
    <location>
        <begin position="1"/>
        <end position="54"/>
    </location>
</feature>
<reference evidence="2" key="1">
    <citation type="submission" date="2019-08" db="EMBL/GenBank/DDBJ databases">
        <authorList>
            <person name="Kucharzyk K."/>
            <person name="Murdoch R.W."/>
            <person name="Higgins S."/>
            <person name="Loffler F."/>
        </authorList>
    </citation>
    <scope>NUCLEOTIDE SEQUENCE</scope>
</reference>
<comment type="caution">
    <text evidence="2">The sequence shown here is derived from an EMBL/GenBank/DDBJ whole genome shotgun (WGS) entry which is preliminary data.</text>
</comment>
<dbReference type="InterPro" id="IPR054688">
    <property type="entry name" value="CD1247_N"/>
</dbReference>
<keyword evidence="1" id="KW-0175">Coiled coil</keyword>
<organism evidence="2">
    <name type="scientific">bioreactor metagenome</name>
    <dbReference type="NCBI Taxonomy" id="1076179"/>
    <lineage>
        <taxon>unclassified sequences</taxon>
        <taxon>metagenomes</taxon>
        <taxon>ecological metagenomes</taxon>
    </lineage>
</organism>
<dbReference type="NCBIfam" id="NF045650">
    <property type="entry name" value="CD1247_Nterm"/>
    <property type="match status" value="1"/>
</dbReference>
<dbReference type="AlphaFoldDB" id="A0A644VQH2"/>
<sequence length="120" mass="14182">MSNIKNKIEKIRMNIHSINDDKYSNIFSNILSVLDDMSNEIDNMRERQDYLEESVQYMDEDITGLQDELFEEVSIEDLIEMEDEYIEVNCKNCNKPIFVEKESINNNKVIPCPFCNKEAM</sequence>
<protein>
    <submittedName>
        <fullName evidence="2">Uncharacterized protein</fullName>
    </submittedName>
</protein>
<evidence type="ECO:0000313" key="2">
    <source>
        <dbReference type="EMBL" id="MPL93625.1"/>
    </source>
</evidence>
<gene>
    <name evidence="2" type="ORF">SDC9_39759</name>
</gene>
<evidence type="ECO:0000256" key="1">
    <source>
        <dbReference type="SAM" id="Coils"/>
    </source>
</evidence>
<name>A0A644VQH2_9ZZZZ</name>
<proteinExistence type="predicted"/>
<accession>A0A644VQH2</accession>